<reference evidence="1 2" key="1">
    <citation type="submission" date="2019-03" db="EMBL/GenBank/DDBJ databases">
        <title>Genomic analyses of the natural microbiome of Caenorhabditis elegans.</title>
        <authorList>
            <person name="Samuel B."/>
        </authorList>
    </citation>
    <scope>NUCLEOTIDE SEQUENCE [LARGE SCALE GENOMIC DNA]</scope>
    <source>
        <strain evidence="1 2">JUb65</strain>
    </source>
</reference>
<name>A0A4R6DBR9_9MICO</name>
<evidence type="ECO:0000313" key="2">
    <source>
        <dbReference type="Proteomes" id="UP000295764"/>
    </source>
</evidence>
<comment type="caution">
    <text evidence="1">The sequence shown here is derived from an EMBL/GenBank/DDBJ whole genome shotgun (WGS) entry which is preliminary data.</text>
</comment>
<accession>A0A4R6DBR9</accession>
<evidence type="ECO:0008006" key="3">
    <source>
        <dbReference type="Google" id="ProtNLM"/>
    </source>
</evidence>
<dbReference type="RefSeq" id="WP_133520979.1">
    <property type="nucleotide sequence ID" value="NZ_SNVW01000014.1"/>
</dbReference>
<evidence type="ECO:0000313" key="1">
    <source>
        <dbReference type="EMBL" id="TDN41937.1"/>
    </source>
</evidence>
<dbReference type="Proteomes" id="UP000295764">
    <property type="component" value="Unassembled WGS sequence"/>
</dbReference>
<proteinExistence type="predicted"/>
<gene>
    <name evidence="1" type="ORF">EDF64_11416</name>
</gene>
<dbReference type="EMBL" id="SNVW01000014">
    <property type="protein sequence ID" value="TDN41937.1"/>
    <property type="molecule type" value="Genomic_DNA"/>
</dbReference>
<dbReference type="AlphaFoldDB" id="A0A4R6DBR9"/>
<protein>
    <recommendedName>
        <fullName evidence="3">GRAM domain-containing protein</fullName>
    </recommendedName>
</protein>
<dbReference type="OrthoDB" id="9917957at2"/>
<organism evidence="1 2">
    <name type="scientific">Curtobacterium flaccumfaciens</name>
    <dbReference type="NCBI Taxonomy" id="2035"/>
    <lineage>
        <taxon>Bacteria</taxon>
        <taxon>Bacillati</taxon>
        <taxon>Actinomycetota</taxon>
        <taxon>Actinomycetes</taxon>
        <taxon>Micrococcales</taxon>
        <taxon>Microbacteriaceae</taxon>
        <taxon>Curtobacterium</taxon>
    </lineage>
</organism>
<sequence length="114" mass="12231">MNGSRGDAERERLDAALLAEEVVLSVAEAKTIIPSTKGLLAITAARVIYTSKRRSWTADLHQAATVSLTRERSRGTIRITSASHVEVFSAKWDAASDLVNVLLTQQAALAEASP</sequence>